<reference evidence="1" key="2">
    <citation type="submission" date="2020-09" db="EMBL/GenBank/DDBJ databases">
        <authorList>
            <person name="Sun Q."/>
            <person name="Kim S."/>
        </authorList>
    </citation>
    <scope>NUCLEOTIDE SEQUENCE</scope>
    <source>
        <strain evidence="1">KCTC 32513</strain>
    </source>
</reference>
<protein>
    <submittedName>
        <fullName evidence="1">Uncharacterized protein</fullName>
    </submittedName>
</protein>
<dbReference type="AlphaFoldDB" id="A0A8J3G1G0"/>
<accession>A0A8J3G1G0</accession>
<keyword evidence="2" id="KW-1185">Reference proteome</keyword>
<gene>
    <name evidence="1" type="ORF">GCM10009069_05970</name>
</gene>
<dbReference type="Proteomes" id="UP000634004">
    <property type="component" value="Unassembled WGS sequence"/>
</dbReference>
<proteinExistence type="predicted"/>
<sequence length="151" mass="17039">MFVGAAQSAPDAALFGQLPQAHDAAIAPDGEQIAILQNHQGTYFINFIDLTGSRSKLGELRVVGLGDQVKPDYVKWIDNHRVIVSVRQTQMYRDIPIQTGFLHLIDSNTLEANIVVKPPKKTMRQFNNRVLDWLEDDPDHIIMQFASDRDE</sequence>
<evidence type="ECO:0000313" key="2">
    <source>
        <dbReference type="Proteomes" id="UP000634004"/>
    </source>
</evidence>
<reference evidence="1" key="1">
    <citation type="journal article" date="2014" name="Int. J. Syst. Evol. Microbiol.">
        <title>Complete genome sequence of Corynebacterium casei LMG S-19264T (=DSM 44701T), isolated from a smear-ripened cheese.</title>
        <authorList>
            <consortium name="US DOE Joint Genome Institute (JGI-PGF)"/>
            <person name="Walter F."/>
            <person name="Albersmeier A."/>
            <person name="Kalinowski J."/>
            <person name="Ruckert C."/>
        </authorList>
    </citation>
    <scope>NUCLEOTIDE SEQUENCE</scope>
    <source>
        <strain evidence="1">KCTC 32513</strain>
    </source>
</reference>
<organism evidence="1 2">
    <name type="scientific">Algimonas arctica</name>
    <dbReference type="NCBI Taxonomy" id="1479486"/>
    <lineage>
        <taxon>Bacteria</taxon>
        <taxon>Pseudomonadati</taxon>
        <taxon>Pseudomonadota</taxon>
        <taxon>Alphaproteobacteria</taxon>
        <taxon>Maricaulales</taxon>
        <taxon>Robiginitomaculaceae</taxon>
        <taxon>Algimonas</taxon>
    </lineage>
</organism>
<evidence type="ECO:0000313" key="1">
    <source>
        <dbReference type="EMBL" id="GHA85580.1"/>
    </source>
</evidence>
<comment type="caution">
    <text evidence="1">The sequence shown here is derived from an EMBL/GenBank/DDBJ whole genome shotgun (WGS) entry which is preliminary data.</text>
</comment>
<name>A0A8J3G1G0_9PROT</name>
<dbReference type="EMBL" id="BMZH01000002">
    <property type="protein sequence ID" value="GHA85580.1"/>
    <property type="molecule type" value="Genomic_DNA"/>
</dbReference>